<evidence type="ECO:0000256" key="1">
    <source>
        <dbReference type="SAM" id="MobiDB-lite"/>
    </source>
</evidence>
<proteinExistence type="predicted"/>
<reference evidence="2 3" key="1">
    <citation type="submission" date="2021-06" db="EMBL/GenBank/DDBJ databases">
        <title>Caerostris extrusa draft genome.</title>
        <authorList>
            <person name="Kono N."/>
            <person name="Arakawa K."/>
        </authorList>
    </citation>
    <scope>NUCLEOTIDE SEQUENCE [LARGE SCALE GENOMIC DNA]</scope>
</reference>
<sequence>MGKDSRSATSSSVIVAFTNKQMGSAGKRQQRPTRHDSRASVCCVPGGRVLPPCLWRAIAVRVSKTITWGGIELYEGKQFHNTIARKLNYITHIHFQLKHPPYKGTDGKDRDPGQRHSSVIVAFTTNKWDLQETSATPYQNDSRASVCCVPWWGKYYLPFETSATPNQNDSRASVCCVPGGKVLPPVCGSKGCAVGSLLSWYKNVASKDDRNVSSAENGHDKSAVRRVFCRARYDVQED</sequence>
<dbReference type="EMBL" id="BPLR01021023">
    <property type="protein sequence ID" value="GIX85039.1"/>
    <property type="molecule type" value="Genomic_DNA"/>
</dbReference>
<keyword evidence="3" id="KW-1185">Reference proteome</keyword>
<evidence type="ECO:0000313" key="2">
    <source>
        <dbReference type="EMBL" id="GIX85039.1"/>
    </source>
</evidence>
<organism evidence="2 3">
    <name type="scientific">Caerostris extrusa</name>
    <name type="common">Bark spider</name>
    <name type="synonym">Caerostris bankana</name>
    <dbReference type="NCBI Taxonomy" id="172846"/>
    <lineage>
        <taxon>Eukaryota</taxon>
        <taxon>Metazoa</taxon>
        <taxon>Ecdysozoa</taxon>
        <taxon>Arthropoda</taxon>
        <taxon>Chelicerata</taxon>
        <taxon>Arachnida</taxon>
        <taxon>Araneae</taxon>
        <taxon>Araneomorphae</taxon>
        <taxon>Entelegynae</taxon>
        <taxon>Araneoidea</taxon>
        <taxon>Araneidae</taxon>
        <taxon>Caerostris</taxon>
    </lineage>
</organism>
<name>A0AAV4NL01_CAEEX</name>
<comment type="caution">
    <text evidence="2">The sequence shown here is derived from an EMBL/GenBank/DDBJ whole genome shotgun (WGS) entry which is preliminary data.</text>
</comment>
<dbReference type="AlphaFoldDB" id="A0AAV4NL01"/>
<accession>A0AAV4NL01</accession>
<dbReference type="Proteomes" id="UP001054945">
    <property type="component" value="Unassembled WGS sequence"/>
</dbReference>
<evidence type="ECO:0000313" key="3">
    <source>
        <dbReference type="Proteomes" id="UP001054945"/>
    </source>
</evidence>
<gene>
    <name evidence="2" type="ORF">CEXT_258071</name>
</gene>
<feature type="region of interest" description="Disordered" evidence="1">
    <location>
        <begin position="19"/>
        <end position="39"/>
    </location>
</feature>
<protein>
    <submittedName>
        <fullName evidence="2">Uncharacterized protein</fullName>
    </submittedName>
</protein>